<dbReference type="GO" id="GO:0005507">
    <property type="term" value="F:copper ion binding"/>
    <property type="evidence" value="ECO:0007669"/>
    <property type="project" value="InterPro"/>
</dbReference>
<organism evidence="8 9">
    <name type="scientific">Eumeta variegata</name>
    <name type="common">Bagworm moth</name>
    <name type="synonym">Eumeta japonica</name>
    <dbReference type="NCBI Taxonomy" id="151549"/>
    <lineage>
        <taxon>Eukaryota</taxon>
        <taxon>Metazoa</taxon>
        <taxon>Ecdysozoa</taxon>
        <taxon>Arthropoda</taxon>
        <taxon>Hexapoda</taxon>
        <taxon>Insecta</taxon>
        <taxon>Pterygota</taxon>
        <taxon>Neoptera</taxon>
        <taxon>Endopterygota</taxon>
        <taxon>Lepidoptera</taxon>
        <taxon>Glossata</taxon>
        <taxon>Ditrysia</taxon>
        <taxon>Tineoidea</taxon>
        <taxon>Psychidae</taxon>
        <taxon>Oiketicinae</taxon>
        <taxon>Eumeta</taxon>
    </lineage>
</organism>
<name>A0A4C1UES3_EUMVA</name>
<keyword evidence="5" id="KW-0472">Membrane</keyword>
<dbReference type="AlphaFoldDB" id="A0A4C1UES3"/>
<keyword evidence="5" id="KW-1133">Transmembrane helix</keyword>
<keyword evidence="4" id="KW-0186">Copper</keyword>
<feature type="transmembrane region" description="Helical" evidence="5">
    <location>
        <begin position="31"/>
        <end position="48"/>
    </location>
</feature>
<evidence type="ECO:0000256" key="5">
    <source>
        <dbReference type="SAM" id="Phobius"/>
    </source>
</evidence>
<dbReference type="InterPro" id="IPR008972">
    <property type="entry name" value="Cupredoxin"/>
</dbReference>
<sequence>MNSEKKDDIAGIRALEQLEKPNYMLMSIQRIIVLFVISCCVVVIVYYTPMPEEYFESCDRVCNELDWPMICRVKLVVEVYKTFSKSCGSCTADGGPCPSTCISGDGRERGVLAVNRGLPAPALHVCHNDILVVDVVHRAASHALALHWRGQPQKETPFMDGAPMLTQCPQPAYTTFQYKFRASAVGTHMYHAHSAADAADGLAGAFVVRQSPKLDPIRGLYDVDTAEYTIFIAEWGHSMGPLAGISSEIPQAESLLINGKGKTEENPNKILSKFLVTPGKRYRFRMIYGGGAKGCPVKMSITEHIVKLVALDGHSVEPVNVESIEINRGERADFVLHADKDSKTYSIKIVAAESCQKELKGEAELVYDGTTENTFTKDDTNDVKVFCSVFSDSCNSDRIVCLNELNSTHKMPEQLSGSLDFLAKGCTNTGWLYTPVTPNPNYNMHSPHTITLPSVYPESSLSIIAIG</sequence>
<evidence type="ECO:0000313" key="8">
    <source>
        <dbReference type="EMBL" id="GBP24983.1"/>
    </source>
</evidence>
<dbReference type="PANTHER" id="PTHR11709:SF394">
    <property type="entry name" value="FI03373P-RELATED"/>
    <property type="match status" value="1"/>
</dbReference>
<keyword evidence="9" id="KW-1185">Reference proteome</keyword>
<dbReference type="GO" id="GO:0016491">
    <property type="term" value="F:oxidoreductase activity"/>
    <property type="evidence" value="ECO:0007669"/>
    <property type="project" value="UniProtKB-KW"/>
</dbReference>
<dbReference type="InterPro" id="IPR011707">
    <property type="entry name" value="Cu-oxidase-like_N"/>
</dbReference>
<gene>
    <name evidence="8" type="primary">lcc1</name>
    <name evidence="8" type="ORF">EVAR_94277_1</name>
</gene>
<proteinExistence type="inferred from homology"/>
<dbReference type="STRING" id="151549.A0A4C1UES3"/>
<protein>
    <submittedName>
        <fullName evidence="8">Laccase-1</fullName>
    </submittedName>
</protein>
<keyword evidence="5" id="KW-0812">Transmembrane</keyword>
<comment type="similarity">
    <text evidence="1">Belongs to the multicopper oxidase family.</text>
</comment>
<dbReference type="OrthoDB" id="2121828at2759"/>
<evidence type="ECO:0000256" key="4">
    <source>
        <dbReference type="ARBA" id="ARBA00023008"/>
    </source>
</evidence>
<dbReference type="GO" id="GO:0006826">
    <property type="term" value="P:iron ion transport"/>
    <property type="evidence" value="ECO:0007669"/>
    <property type="project" value="TreeGrafter"/>
</dbReference>
<comment type="caution">
    <text evidence="8">The sequence shown here is derived from an EMBL/GenBank/DDBJ whole genome shotgun (WGS) entry which is preliminary data.</text>
</comment>
<evidence type="ECO:0000256" key="1">
    <source>
        <dbReference type="ARBA" id="ARBA00010609"/>
    </source>
</evidence>
<evidence type="ECO:0000256" key="3">
    <source>
        <dbReference type="ARBA" id="ARBA00023002"/>
    </source>
</evidence>
<dbReference type="Pfam" id="PF07732">
    <property type="entry name" value="Cu-oxidase_3"/>
    <property type="match status" value="1"/>
</dbReference>
<dbReference type="SUPFAM" id="SSF49503">
    <property type="entry name" value="Cupredoxins"/>
    <property type="match status" value="2"/>
</dbReference>
<reference evidence="8 9" key="1">
    <citation type="journal article" date="2019" name="Commun. Biol.">
        <title>The bagworm genome reveals a unique fibroin gene that provides high tensile strength.</title>
        <authorList>
            <person name="Kono N."/>
            <person name="Nakamura H."/>
            <person name="Ohtoshi R."/>
            <person name="Tomita M."/>
            <person name="Numata K."/>
            <person name="Arakawa K."/>
        </authorList>
    </citation>
    <scope>NUCLEOTIDE SEQUENCE [LARGE SCALE GENOMIC DNA]</scope>
</reference>
<dbReference type="PANTHER" id="PTHR11709">
    <property type="entry name" value="MULTI-COPPER OXIDASE"/>
    <property type="match status" value="1"/>
</dbReference>
<dbReference type="EMBL" id="BGZK01000168">
    <property type="protein sequence ID" value="GBP24983.1"/>
    <property type="molecule type" value="Genomic_DNA"/>
</dbReference>
<evidence type="ECO:0000256" key="2">
    <source>
        <dbReference type="ARBA" id="ARBA00022723"/>
    </source>
</evidence>
<evidence type="ECO:0000259" key="6">
    <source>
        <dbReference type="Pfam" id="PF00394"/>
    </source>
</evidence>
<dbReference type="InterPro" id="IPR001117">
    <property type="entry name" value="Cu-oxidase_2nd"/>
</dbReference>
<accession>A0A4C1UES3</accession>
<dbReference type="InterPro" id="IPR045087">
    <property type="entry name" value="Cu-oxidase_fam"/>
</dbReference>
<dbReference type="CDD" id="cd13884">
    <property type="entry name" value="CuRO_2_tcLCC_insect_like"/>
    <property type="match status" value="1"/>
</dbReference>
<dbReference type="Gene3D" id="2.60.40.420">
    <property type="entry name" value="Cupredoxins - blue copper proteins"/>
    <property type="match status" value="2"/>
</dbReference>
<dbReference type="GO" id="GO:0005886">
    <property type="term" value="C:plasma membrane"/>
    <property type="evidence" value="ECO:0007669"/>
    <property type="project" value="TreeGrafter"/>
</dbReference>
<dbReference type="Pfam" id="PF00394">
    <property type="entry name" value="Cu-oxidase"/>
    <property type="match status" value="1"/>
</dbReference>
<evidence type="ECO:0000259" key="7">
    <source>
        <dbReference type="Pfam" id="PF07732"/>
    </source>
</evidence>
<feature type="domain" description="Plastocyanin-like" evidence="7">
    <location>
        <begin position="105"/>
        <end position="211"/>
    </location>
</feature>
<keyword evidence="3" id="KW-0560">Oxidoreductase</keyword>
<dbReference type="Proteomes" id="UP000299102">
    <property type="component" value="Unassembled WGS sequence"/>
</dbReference>
<keyword evidence="2" id="KW-0479">Metal-binding</keyword>
<dbReference type="FunFam" id="2.60.40.420:FF:000045">
    <property type="entry name" value="Laccase 2"/>
    <property type="match status" value="1"/>
</dbReference>
<evidence type="ECO:0000313" key="9">
    <source>
        <dbReference type="Proteomes" id="UP000299102"/>
    </source>
</evidence>
<feature type="domain" description="Plastocyanin-like" evidence="6">
    <location>
        <begin position="228"/>
        <end position="350"/>
    </location>
</feature>